<gene>
    <name evidence="1" type="ORF">K4A83_08905</name>
</gene>
<proteinExistence type="predicted"/>
<dbReference type="Proteomes" id="UP001526426">
    <property type="component" value="Unassembled WGS sequence"/>
</dbReference>
<dbReference type="EMBL" id="JAIHOM010000035">
    <property type="protein sequence ID" value="MCW6036386.1"/>
    <property type="molecule type" value="Genomic_DNA"/>
</dbReference>
<reference evidence="1 2" key="1">
    <citation type="submission" date="2021-08" db="EMBL/GenBank/DDBJ databases">
        <title>Draft genome sequence of Spirulina subsalsa with high tolerance to salinity and hype-accumulation of phycocyanin.</title>
        <authorList>
            <person name="Pei H."/>
            <person name="Jiang L."/>
        </authorList>
    </citation>
    <scope>NUCLEOTIDE SEQUENCE [LARGE SCALE GENOMIC DNA]</scope>
    <source>
        <strain evidence="1 2">FACHB-351</strain>
    </source>
</reference>
<keyword evidence="2" id="KW-1185">Reference proteome</keyword>
<name>A0ABT3L4E8_9CYAN</name>
<evidence type="ECO:0000313" key="2">
    <source>
        <dbReference type="Proteomes" id="UP001526426"/>
    </source>
</evidence>
<organism evidence="1 2">
    <name type="scientific">Spirulina subsalsa FACHB-351</name>
    <dbReference type="NCBI Taxonomy" id="234711"/>
    <lineage>
        <taxon>Bacteria</taxon>
        <taxon>Bacillati</taxon>
        <taxon>Cyanobacteriota</taxon>
        <taxon>Cyanophyceae</taxon>
        <taxon>Spirulinales</taxon>
        <taxon>Spirulinaceae</taxon>
        <taxon>Spirulina</taxon>
    </lineage>
</organism>
<evidence type="ECO:0000313" key="1">
    <source>
        <dbReference type="EMBL" id="MCW6036386.1"/>
    </source>
</evidence>
<sequence>MIKGLWGLTVLWLTIWAGASPGVAQPARYRCPTELEPLVELMLRDLPSYANRVISRSRILSGQDSRTSVVLAGRPEFDPLSLGFGQPPPPPTADPQQVFFTTLERQYYRDRMVERQNFYWLFLTKTPSGWRVATLLTRLGTTSQKDPTPPRESHEGIMGQAVALWLRDCRAGAVKP</sequence>
<comment type="caution">
    <text evidence="1">The sequence shown here is derived from an EMBL/GenBank/DDBJ whole genome shotgun (WGS) entry which is preliminary data.</text>
</comment>
<accession>A0ABT3L4E8</accession>
<protein>
    <recommendedName>
        <fullName evidence="3">Secreted protein</fullName>
    </recommendedName>
</protein>
<evidence type="ECO:0008006" key="3">
    <source>
        <dbReference type="Google" id="ProtNLM"/>
    </source>
</evidence>